<proteinExistence type="predicted"/>
<name>A0A2P2NXN4_RHIMU</name>
<protein>
    <submittedName>
        <fullName evidence="1">Uncharacterized protein</fullName>
    </submittedName>
</protein>
<reference evidence="1" key="1">
    <citation type="submission" date="2018-02" db="EMBL/GenBank/DDBJ databases">
        <title>Rhizophora mucronata_Transcriptome.</title>
        <authorList>
            <person name="Meera S.P."/>
            <person name="Sreeshan A."/>
            <person name="Augustine A."/>
        </authorList>
    </citation>
    <scope>NUCLEOTIDE SEQUENCE</scope>
    <source>
        <tissue evidence="1">Leaf</tissue>
    </source>
</reference>
<dbReference type="EMBL" id="GGEC01066729">
    <property type="protein sequence ID" value="MBX47213.1"/>
    <property type="molecule type" value="Transcribed_RNA"/>
</dbReference>
<sequence>MLPAIAFAIKFPKLNTKRWWEWKRSSLHLRFEHPFMVLAMCQK</sequence>
<organism evidence="1">
    <name type="scientific">Rhizophora mucronata</name>
    <name type="common">Asiatic mangrove</name>
    <dbReference type="NCBI Taxonomy" id="61149"/>
    <lineage>
        <taxon>Eukaryota</taxon>
        <taxon>Viridiplantae</taxon>
        <taxon>Streptophyta</taxon>
        <taxon>Embryophyta</taxon>
        <taxon>Tracheophyta</taxon>
        <taxon>Spermatophyta</taxon>
        <taxon>Magnoliopsida</taxon>
        <taxon>eudicotyledons</taxon>
        <taxon>Gunneridae</taxon>
        <taxon>Pentapetalae</taxon>
        <taxon>rosids</taxon>
        <taxon>fabids</taxon>
        <taxon>Malpighiales</taxon>
        <taxon>Rhizophoraceae</taxon>
        <taxon>Rhizophora</taxon>
    </lineage>
</organism>
<evidence type="ECO:0000313" key="1">
    <source>
        <dbReference type="EMBL" id="MBX47213.1"/>
    </source>
</evidence>
<dbReference type="AlphaFoldDB" id="A0A2P2NXN4"/>
<accession>A0A2P2NXN4</accession>